<keyword evidence="3" id="KW-1185">Reference proteome</keyword>
<organism evidence="2 3">
    <name type="scientific">Stenotrophomonas ginsengisoli</name>
    <dbReference type="NCBI Taxonomy" id="336566"/>
    <lineage>
        <taxon>Bacteria</taxon>
        <taxon>Pseudomonadati</taxon>
        <taxon>Pseudomonadota</taxon>
        <taxon>Gammaproteobacteria</taxon>
        <taxon>Lysobacterales</taxon>
        <taxon>Lysobacteraceae</taxon>
        <taxon>Stenotrophomonas</taxon>
    </lineage>
</organism>
<dbReference type="Proteomes" id="UP000050956">
    <property type="component" value="Unassembled WGS sequence"/>
</dbReference>
<dbReference type="InterPro" id="IPR004155">
    <property type="entry name" value="PBS_lyase_HEAT"/>
</dbReference>
<dbReference type="InterPro" id="IPR016024">
    <property type="entry name" value="ARM-type_fold"/>
</dbReference>
<dbReference type="AlphaFoldDB" id="A0A0R0D8K9"/>
<proteinExistence type="predicted"/>
<accession>A0A0R0D8K9</accession>
<dbReference type="Pfam" id="PF13646">
    <property type="entry name" value="HEAT_2"/>
    <property type="match status" value="1"/>
</dbReference>
<dbReference type="RefSeq" id="WP_057637452.1">
    <property type="nucleotide sequence ID" value="NZ_LDJM01000014.1"/>
</dbReference>
<dbReference type="PATRIC" id="fig|336566.3.peg.596"/>
<evidence type="ECO:0000313" key="2">
    <source>
        <dbReference type="EMBL" id="KRG78000.1"/>
    </source>
</evidence>
<feature type="transmembrane region" description="Helical" evidence="1">
    <location>
        <begin position="6"/>
        <end position="28"/>
    </location>
</feature>
<keyword evidence="1" id="KW-0472">Membrane</keyword>
<dbReference type="InterPro" id="IPR011989">
    <property type="entry name" value="ARM-like"/>
</dbReference>
<dbReference type="SMART" id="SM00567">
    <property type="entry name" value="EZ_HEAT"/>
    <property type="match status" value="4"/>
</dbReference>
<sequence>MSDVTIAKWVALATLCLAALVLLAILLLRRLADARQRRDRAAYQRWHAVFEQAAGGAPLSSLPMRIDGGELTGLLEAWNVLHERLPAEQAQRLRPLGQVLELPRHCAGLLDGGYHDRALAVVALGHLGDTGSFGQVEALLHDHSPIVSLCAARALSMIDPPAAMARFIPLIEHRPEWAPGSVARILGENGEHVAVRELSNALLHASAETSVKLLRFLSDIDPQQSALVVRRLLHEPIDDQVLSVCLQVLQDRADLPRVRELLGAQRWHVRMHAASALGRLGSAADQPALQPLLTDPVWWVRYRAAQALAALPGVGAAGLAGIQGSVTDRYGRDIIAQVLAEQRMGGLST</sequence>
<evidence type="ECO:0008006" key="4">
    <source>
        <dbReference type="Google" id="ProtNLM"/>
    </source>
</evidence>
<dbReference type="EMBL" id="LDJM01000014">
    <property type="protein sequence ID" value="KRG78000.1"/>
    <property type="molecule type" value="Genomic_DNA"/>
</dbReference>
<evidence type="ECO:0000313" key="3">
    <source>
        <dbReference type="Proteomes" id="UP000050956"/>
    </source>
</evidence>
<dbReference type="SUPFAM" id="SSF48371">
    <property type="entry name" value="ARM repeat"/>
    <property type="match status" value="1"/>
</dbReference>
<protein>
    <recommendedName>
        <fullName evidence="4">HEAT repeat domain-containing protein</fullName>
    </recommendedName>
</protein>
<keyword evidence="1" id="KW-1133">Transmembrane helix</keyword>
<reference evidence="2 3" key="1">
    <citation type="submission" date="2015-05" db="EMBL/GenBank/DDBJ databases">
        <title>Genome sequencing and analysis of members of genus Stenotrophomonas.</title>
        <authorList>
            <person name="Patil P.P."/>
            <person name="Midha S."/>
            <person name="Patil P.B."/>
        </authorList>
    </citation>
    <scope>NUCLEOTIDE SEQUENCE [LARGE SCALE GENOMIC DNA]</scope>
    <source>
        <strain evidence="2 3">DSM 24757</strain>
    </source>
</reference>
<comment type="caution">
    <text evidence="2">The sequence shown here is derived from an EMBL/GenBank/DDBJ whole genome shotgun (WGS) entry which is preliminary data.</text>
</comment>
<keyword evidence="1" id="KW-0812">Transmembrane</keyword>
<name>A0A0R0D8K9_9GAMM</name>
<dbReference type="Gene3D" id="1.25.10.10">
    <property type="entry name" value="Leucine-rich Repeat Variant"/>
    <property type="match status" value="2"/>
</dbReference>
<gene>
    <name evidence="2" type="ORF">ABB30_06270</name>
</gene>
<evidence type="ECO:0000256" key="1">
    <source>
        <dbReference type="SAM" id="Phobius"/>
    </source>
</evidence>
<dbReference type="STRING" id="336566.ABB30_06270"/>